<dbReference type="GO" id="GO:0008236">
    <property type="term" value="F:serine-type peptidase activity"/>
    <property type="evidence" value="ECO:0007669"/>
    <property type="project" value="UniProtKB-KW"/>
</dbReference>
<protein>
    <submittedName>
        <fullName evidence="6">S49 family peptidase</fullName>
        <ecNumber evidence="6">3.4.21.-</ecNumber>
    </submittedName>
</protein>
<reference evidence="6" key="1">
    <citation type="submission" date="2024-05" db="EMBL/GenBank/DDBJ databases">
        <title>Planctomycetes of the genus Singulisphaera possess chitinolytic capabilities.</title>
        <authorList>
            <person name="Ivanova A."/>
        </authorList>
    </citation>
    <scope>NUCLEOTIDE SEQUENCE</scope>
    <source>
        <strain evidence="6">Ch08T</strain>
    </source>
</reference>
<dbReference type="PANTHER" id="PTHR42987">
    <property type="entry name" value="PEPTIDASE S49"/>
    <property type="match status" value="1"/>
</dbReference>
<dbReference type="EMBL" id="CP155447">
    <property type="protein sequence ID" value="XBH07533.1"/>
    <property type="molecule type" value="Genomic_DNA"/>
</dbReference>
<dbReference type="Pfam" id="PF01343">
    <property type="entry name" value="Peptidase_S49"/>
    <property type="match status" value="1"/>
</dbReference>
<dbReference type="GO" id="GO:0006508">
    <property type="term" value="P:proteolysis"/>
    <property type="evidence" value="ECO:0007669"/>
    <property type="project" value="UniProtKB-KW"/>
</dbReference>
<proteinExistence type="inferred from homology"/>
<evidence type="ECO:0000256" key="1">
    <source>
        <dbReference type="ARBA" id="ARBA00008683"/>
    </source>
</evidence>
<keyword evidence="4" id="KW-0720">Serine protease</keyword>
<keyword evidence="2" id="KW-0645">Protease</keyword>
<name>A0AAU7CR67_9BACT</name>
<dbReference type="PANTHER" id="PTHR42987:SF4">
    <property type="entry name" value="PROTEASE SOHB-RELATED"/>
    <property type="match status" value="1"/>
</dbReference>
<keyword evidence="3 6" id="KW-0378">Hydrolase</keyword>
<dbReference type="InterPro" id="IPR002142">
    <property type="entry name" value="Peptidase_S49"/>
</dbReference>
<sequence>MRWEGSPRTKAHRAWIHFTSLIVLSGCHAIPIAGKVDTNANVAANFQGTVDVRLPTATDPGPMIPVAVRAAAAGCEATRIVIVDVDGLLLNQNLTGIYSVGENPVSAFREKLEMAAGDPRVRGVVLRIHSPGGGVTASDILAEELRRFRQATGKPVVACLMDVATGGAYYLAVGCDRIFALPTSITGGIGALINHANLEDAMAQLNLRVEPVKAGELVDMGSVAAPLSEEARALFQDMANGFRDRFTARVAQYRPMMTAADHRSIADGRILAASRALALHMVDQLGYVDDAIAEAERLAGAPGAEIVFFERAGHPTRSIYSIVPNVPLQSELIPFSYPGLERSKLPTFLYLWQPDPTITKLSGR</sequence>
<gene>
    <name evidence="6" type="ORF">V5E97_16280</name>
</gene>
<dbReference type="AlphaFoldDB" id="A0AAU7CR67"/>
<dbReference type="InterPro" id="IPR047272">
    <property type="entry name" value="S49_SppA_C"/>
</dbReference>
<evidence type="ECO:0000256" key="2">
    <source>
        <dbReference type="ARBA" id="ARBA00022670"/>
    </source>
</evidence>
<dbReference type="SUPFAM" id="SSF52096">
    <property type="entry name" value="ClpP/crotonase"/>
    <property type="match status" value="1"/>
</dbReference>
<dbReference type="EC" id="3.4.21.-" evidence="6"/>
<evidence type="ECO:0000259" key="5">
    <source>
        <dbReference type="Pfam" id="PF01343"/>
    </source>
</evidence>
<dbReference type="InterPro" id="IPR029045">
    <property type="entry name" value="ClpP/crotonase-like_dom_sf"/>
</dbReference>
<feature type="domain" description="Peptidase S49" evidence="5">
    <location>
        <begin position="150"/>
        <end position="300"/>
    </location>
</feature>
<accession>A0AAU7CR67</accession>
<evidence type="ECO:0000313" key="6">
    <source>
        <dbReference type="EMBL" id="XBH07533.1"/>
    </source>
</evidence>
<evidence type="ECO:0000256" key="4">
    <source>
        <dbReference type="ARBA" id="ARBA00022825"/>
    </source>
</evidence>
<dbReference type="Gene3D" id="6.20.330.10">
    <property type="match status" value="1"/>
</dbReference>
<comment type="similarity">
    <text evidence="1">Belongs to the peptidase S49 family.</text>
</comment>
<dbReference type="PROSITE" id="PS51257">
    <property type="entry name" value="PROKAR_LIPOPROTEIN"/>
    <property type="match status" value="1"/>
</dbReference>
<dbReference type="RefSeq" id="WP_406700370.1">
    <property type="nucleotide sequence ID" value="NZ_CP155447.1"/>
</dbReference>
<organism evidence="6">
    <name type="scientific">Singulisphaera sp. Ch08</name>
    <dbReference type="NCBI Taxonomy" id="3120278"/>
    <lineage>
        <taxon>Bacteria</taxon>
        <taxon>Pseudomonadati</taxon>
        <taxon>Planctomycetota</taxon>
        <taxon>Planctomycetia</taxon>
        <taxon>Isosphaerales</taxon>
        <taxon>Isosphaeraceae</taxon>
        <taxon>Singulisphaera</taxon>
    </lineage>
</organism>
<dbReference type="CDD" id="cd07023">
    <property type="entry name" value="S49_Sppa_N_C"/>
    <property type="match status" value="1"/>
</dbReference>
<dbReference type="Gene3D" id="3.90.226.10">
    <property type="entry name" value="2-enoyl-CoA Hydratase, Chain A, domain 1"/>
    <property type="match status" value="1"/>
</dbReference>
<evidence type="ECO:0000256" key="3">
    <source>
        <dbReference type="ARBA" id="ARBA00022801"/>
    </source>
</evidence>